<gene>
    <name evidence="2" type="ORF">EV421DRAFT_1721822</name>
</gene>
<sequence length="127" mass="14169">SLPRKPCTHLSDTISRALWKLSLAEKLERNCKIKTENLLREAKTIKHLDDPVQNPDPGSETALLISIDDDNIQTLRTPIFASKFPNIPMAILKTIAQLEAKGKDMVSKKRDAGDAKLTSEEAHNAKR</sequence>
<dbReference type="EMBL" id="JAUEPT010000163">
    <property type="protein sequence ID" value="KAK0430220.1"/>
    <property type="molecule type" value="Genomic_DNA"/>
</dbReference>
<evidence type="ECO:0000313" key="2">
    <source>
        <dbReference type="EMBL" id="KAK0430220.1"/>
    </source>
</evidence>
<name>A0AA39ME60_9AGAR</name>
<evidence type="ECO:0000256" key="1">
    <source>
        <dbReference type="SAM" id="MobiDB-lite"/>
    </source>
</evidence>
<feature type="non-terminal residue" evidence="2">
    <location>
        <position position="1"/>
    </location>
</feature>
<accession>A0AA39ME60</accession>
<proteinExistence type="predicted"/>
<reference evidence="2" key="1">
    <citation type="submission" date="2023-06" db="EMBL/GenBank/DDBJ databases">
        <authorList>
            <consortium name="Lawrence Berkeley National Laboratory"/>
            <person name="Ahrendt S."/>
            <person name="Sahu N."/>
            <person name="Indic B."/>
            <person name="Wong-Bajracharya J."/>
            <person name="Merenyi Z."/>
            <person name="Ke H.-M."/>
            <person name="Monk M."/>
            <person name="Kocsube S."/>
            <person name="Drula E."/>
            <person name="Lipzen A."/>
            <person name="Balint B."/>
            <person name="Henrissat B."/>
            <person name="Andreopoulos B."/>
            <person name="Martin F.M."/>
            <person name="Harder C.B."/>
            <person name="Rigling D."/>
            <person name="Ford K.L."/>
            <person name="Foster G.D."/>
            <person name="Pangilinan J."/>
            <person name="Papanicolaou A."/>
            <person name="Barry K."/>
            <person name="LaButti K."/>
            <person name="Viragh M."/>
            <person name="Koriabine M."/>
            <person name="Yan M."/>
            <person name="Riley R."/>
            <person name="Champramary S."/>
            <person name="Plett K.L."/>
            <person name="Tsai I.J."/>
            <person name="Slot J."/>
            <person name="Sipos G."/>
            <person name="Plett J."/>
            <person name="Nagy L.G."/>
            <person name="Grigoriev I.V."/>
        </authorList>
    </citation>
    <scope>NUCLEOTIDE SEQUENCE</scope>
    <source>
        <strain evidence="2">FPL87.14</strain>
    </source>
</reference>
<dbReference type="AlphaFoldDB" id="A0AA39ME60"/>
<feature type="region of interest" description="Disordered" evidence="1">
    <location>
        <begin position="103"/>
        <end position="127"/>
    </location>
</feature>
<protein>
    <submittedName>
        <fullName evidence="2">Uncharacterized protein</fullName>
    </submittedName>
</protein>
<organism evidence="2 3">
    <name type="scientific">Armillaria borealis</name>
    <dbReference type="NCBI Taxonomy" id="47425"/>
    <lineage>
        <taxon>Eukaryota</taxon>
        <taxon>Fungi</taxon>
        <taxon>Dikarya</taxon>
        <taxon>Basidiomycota</taxon>
        <taxon>Agaricomycotina</taxon>
        <taxon>Agaricomycetes</taxon>
        <taxon>Agaricomycetidae</taxon>
        <taxon>Agaricales</taxon>
        <taxon>Marasmiineae</taxon>
        <taxon>Physalacriaceae</taxon>
        <taxon>Armillaria</taxon>
    </lineage>
</organism>
<keyword evidence="3" id="KW-1185">Reference proteome</keyword>
<comment type="caution">
    <text evidence="2">The sequence shown here is derived from an EMBL/GenBank/DDBJ whole genome shotgun (WGS) entry which is preliminary data.</text>
</comment>
<evidence type="ECO:0000313" key="3">
    <source>
        <dbReference type="Proteomes" id="UP001175226"/>
    </source>
</evidence>
<dbReference type="Proteomes" id="UP001175226">
    <property type="component" value="Unassembled WGS sequence"/>
</dbReference>